<feature type="region of interest" description="Disordered" evidence="1">
    <location>
        <begin position="1"/>
        <end position="25"/>
    </location>
</feature>
<dbReference type="SUPFAM" id="SSF57889">
    <property type="entry name" value="Cysteine-rich domain"/>
    <property type="match status" value="1"/>
</dbReference>
<name>A0A1B0CT54_LUTLO</name>
<keyword evidence="3" id="KW-1185">Reference proteome</keyword>
<evidence type="ECO:0000256" key="1">
    <source>
        <dbReference type="SAM" id="MobiDB-lite"/>
    </source>
</evidence>
<dbReference type="AlphaFoldDB" id="A0A1B0CT54"/>
<feature type="compositionally biased region" description="Basic and acidic residues" evidence="1">
    <location>
        <begin position="1"/>
        <end position="22"/>
    </location>
</feature>
<reference evidence="2" key="1">
    <citation type="submission" date="2020-05" db="UniProtKB">
        <authorList>
            <consortium name="EnsemblMetazoa"/>
        </authorList>
    </citation>
    <scope>IDENTIFICATION</scope>
    <source>
        <strain evidence="2">Jacobina</strain>
    </source>
</reference>
<dbReference type="EMBL" id="AJWK01027104">
    <property type="status" value="NOT_ANNOTATED_CDS"/>
    <property type="molecule type" value="Genomic_DNA"/>
</dbReference>
<dbReference type="InterPro" id="IPR046349">
    <property type="entry name" value="C1-like_sf"/>
</dbReference>
<sequence length="83" mass="9677">MQQRLQKLEGENRQGSGEERPGTIHHKGHELLQISYHMPTTCEICPKPVWHMFRPPPAYECKRSGGIHNLIIKRYMNDSIQVI</sequence>
<evidence type="ECO:0000313" key="3">
    <source>
        <dbReference type="Proteomes" id="UP000092461"/>
    </source>
</evidence>
<dbReference type="VEuPathDB" id="VectorBase:LLOJ008053"/>
<dbReference type="EnsemblMetazoa" id="LLOJ008053-RA">
    <property type="protein sequence ID" value="LLOJ008053-PA"/>
    <property type="gene ID" value="LLOJ008053"/>
</dbReference>
<evidence type="ECO:0000313" key="2">
    <source>
        <dbReference type="EnsemblMetazoa" id="LLOJ008053-PA"/>
    </source>
</evidence>
<dbReference type="EMBL" id="AJWK01027103">
    <property type="status" value="NOT_ANNOTATED_CDS"/>
    <property type="molecule type" value="Genomic_DNA"/>
</dbReference>
<accession>A0A1B0CT54</accession>
<organism evidence="2 3">
    <name type="scientific">Lutzomyia longipalpis</name>
    <name type="common">Sand fly</name>
    <dbReference type="NCBI Taxonomy" id="7200"/>
    <lineage>
        <taxon>Eukaryota</taxon>
        <taxon>Metazoa</taxon>
        <taxon>Ecdysozoa</taxon>
        <taxon>Arthropoda</taxon>
        <taxon>Hexapoda</taxon>
        <taxon>Insecta</taxon>
        <taxon>Pterygota</taxon>
        <taxon>Neoptera</taxon>
        <taxon>Endopterygota</taxon>
        <taxon>Diptera</taxon>
        <taxon>Nematocera</taxon>
        <taxon>Psychodoidea</taxon>
        <taxon>Psychodidae</taxon>
        <taxon>Lutzomyia</taxon>
        <taxon>Lutzomyia</taxon>
    </lineage>
</organism>
<dbReference type="Gene3D" id="3.30.60.20">
    <property type="match status" value="1"/>
</dbReference>
<proteinExistence type="predicted"/>
<dbReference type="VEuPathDB" id="VectorBase:LLONM1_001089"/>
<dbReference type="Proteomes" id="UP000092461">
    <property type="component" value="Unassembled WGS sequence"/>
</dbReference>
<protein>
    <submittedName>
        <fullName evidence="2">Uncharacterized protein</fullName>
    </submittedName>
</protein>